<dbReference type="Proteomes" id="UP000281468">
    <property type="component" value="Unassembled WGS sequence"/>
</dbReference>
<accession>A0A3M7DLL2</accession>
<gene>
    <name evidence="1" type="ORF">D0862_15285</name>
</gene>
<dbReference type="EMBL" id="QWIQ01001460">
    <property type="protein sequence ID" value="RMY65249.1"/>
    <property type="molecule type" value="Genomic_DNA"/>
</dbReference>
<dbReference type="AlphaFoldDB" id="A0A3M7DLL2"/>
<dbReference type="VEuPathDB" id="FungiDB:BTJ68_13861"/>
<sequence length="92" mass="10682">MGLAQFINRRNTLIFSTAALASSWLAVRWRQQSQDELNKKSFHVDPTRSGESTSSSRPSLFLFFLFLFRSHNPPLEGDPELTHHRRRCLTHV</sequence>
<proteinExistence type="predicted"/>
<comment type="caution">
    <text evidence="1">The sequence shown here is derived from an EMBL/GenBank/DDBJ whole genome shotgun (WGS) entry which is preliminary data.</text>
</comment>
<evidence type="ECO:0000313" key="1">
    <source>
        <dbReference type="EMBL" id="RMY65249.1"/>
    </source>
</evidence>
<protein>
    <submittedName>
        <fullName evidence="1">Uncharacterized protein</fullName>
    </submittedName>
</protein>
<reference evidence="1 2" key="1">
    <citation type="journal article" date="2018" name="BMC Genomics">
        <title>Genomic evidence for intraspecific hybridization in a clonal and extremely halotolerant yeast.</title>
        <authorList>
            <person name="Gostincar C."/>
            <person name="Stajich J.E."/>
            <person name="Zupancic J."/>
            <person name="Zalar P."/>
            <person name="Gunde-Cimerman N."/>
        </authorList>
    </citation>
    <scope>NUCLEOTIDE SEQUENCE [LARGE SCALE GENOMIC DNA]</scope>
    <source>
        <strain evidence="1 2">EXF-171</strain>
    </source>
</reference>
<name>A0A3M7DLL2_HORWE</name>
<evidence type="ECO:0000313" key="2">
    <source>
        <dbReference type="Proteomes" id="UP000281468"/>
    </source>
</evidence>
<organism evidence="1 2">
    <name type="scientific">Hortaea werneckii</name>
    <name type="common">Black yeast</name>
    <name type="synonym">Cladosporium werneckii</name>
    <dbReference type="NCBI Taxonomy" id="91943"/>
    <lineage>
        <taxon>Eukaryota</taxon>
        <taxon>Fungi</taxon>
        <taxon>Dikarya</taxon>
        <taxon>Ascomycota</taxon>
        <taxon>Pezizomycotina</taxon>
        <taxon>Dothideomycetes</taxon>
        <taxon>Dothideomycetidae</taxon>
        <taxon>Mycosphaerellales</taxon>
        <taxon>Teratosphaeriaceae</taxon>
        <taxon>Hortaea</taxon>
    </lineage>
</organism>